<evidence type="ECO:0000313" key="1">
    <source>
        <dbReference type="EMBL" id="MTT31091.1"/>
    </source>
</evidence>
<gene>
    <name evidence="1" type="ORF">GMB86_03570</name>
</gene>
<sequence length="58" mass="6814">MKKEISSDYNSYYDSFLIEKDQAEINASDFLYYISELIIKHSKTLEKKLMNGESVVNE</sequence>
<reference evidence="1 2" key="1">
    <citation type="submission" date="2019-11" db="EMBL/GenBank/DDBJ databases">
        <title>Terrilactibacillus tamarindus sp. nov. BCM23-1 isolated from bark of Tamarindus indica.</title>
        <authorList>
            <person name="Kingkaew E."/>
            <person name="Tanasupawat S."/>
        </authorList>
    </citation>
    <scope>NUCLEOTIDE SEQUENCE [LARGE SCALE GENOMIC DNA]</scope>
    <source>
        <strain evidence="1 2">BCM23-1</strain>
    </source>
</reference>
<evidence type="ECO:0000313" key="2">
    <source>
        <dbReference type="Proteomes" id="UP000440978"/>
    </source>
</evidence>
<dbReference type="Proteomes" id="UP000440978">
    <property type="component" value="Unassembled WGS sequence"/>
</dbReference>
<name>A0A6N8CMF7_9BACI</name>
<dbReference type="RefSeq" id="WP_153301110.1">
    <property type="nucleotide sequence ID" value="NZ_WNHB01000004.1"/>
</dbReference>
<protein>
    <submittedName>
        <fullName evidence="1">Uncharacterized protein</fullName>
    </submittedName>
</protein>
<keyword evidence="2" id="KW-1185">Reference proteome</keyword>
<comment type="caution">
    <text evidence="1">The sequence shown here is derived from an EMBL/GenBank/DDBJ whole genome shotgun (WGS) entry which is preliminary data.</text>
</comment>
<dbReference type="EMBL" id="WNHB01000004">
    <property type="protein sequence ID" value="MTT31091.1"/>
    <property type="molecule type" value="Genomic_DNA"/>
</dbReference>
<organism evidence="1 2">
    <name type="scientific">Terrilactibacillus tamarindi</name>
    <dbReference type="NCBI Taxonomy" id="2599694"/>
    <lineage>
        <taxon>Bacteria</taxon>
        <taxon>Bacillati</taxon>
        <taxon>Bacillota</taxon>
        <taxon>Bacilli</taxon>
        <taxon>Bacillales</taxon>
        <taxon>Bacillaceae</taxon>
        <taxon>Terrilactibacillus</taxon>
    </lineage>
</organism>
<dbReference type="OrthoDB" id="2914312at2"/>
<dbReference type="AlphaFoldDB" id="A0A6N8CMF7"/>
<proteinExistence type="predicted"/>
<accession>A0A6N8CMF7</accession>